<dbReference type="PROSITE" id="PS51186">
    <property type="entry name" value="GNAT"/>
    <property type="match status" value="1"/>
</dbReference>
<feature type="domain" description="N-acetyltransferase" evidence="1">
    <location>
        <begin position="1"/>
        <end position="148"/>
    </location>
</feature>
<dbReference type="AlphaFoldDB" id="A0A1S7P6Q4"/>
<dbReference type="InterPro" id="IPR016181">
    <property type="entry name" value="Acyl_CoA_acyltransferase"/>
</dbReference>
<protein>
    <submittedName>
        <fullName evidence="2">Acetyltransferase</fullName>
    </submittedName>
</protein>
<dbReference type="EMBL" id="FBWG01000003">
    <property type="protein sequence ID" value="CUX16614.1"/>
    <property type="molecule type" value="Genomic_DNA"/>
</dbReference>
<dbReference type="CDD" id="cd04301">
    <property type="entry name" value="NAT_SF"/>
    <property type="match status" value="1"/>
</dbReference>
<organism evidence="2 3">
    <name type="scientific">Agrobacterium deltaense Zutra 3/1</name>
    <dbReference type="NCBI Taxonomy" id="1183427"/>
    <lineage>
        <taxon>Bacteria</taxon>
        <taxon>Pseudomonadati</taxon>
        <taxon>Pseudomonadota</taxon>
        <taxon>Alphaproteobacteria</taxon>
        <taxon>Hyphomicrobiales</taxon>
        <taxon>Rhizobiaceae</taxon>
        <taxon>Rhizobium/Agrobacterium group</taxon>
        <taxon>Agrobacterium</taxon>
    </lineage>
</organism>
<name>A0A1S7P6Q4_9HYPH</name>
<evidence type="ECO:0000259" key="1">
    <source>
        <dbReference type="PROSITE" id="PS51186"/>
    </source>
</evidence>
<gene>
    <name evidence="2" type="primary">yhbS</name>
    <name evidence="2" type="ORF">AGR7C_Cc110433</name>
</gene>
<evidence type="ECO:0000313" key="3">
    <source>
        <dbReference type="Proteomes" id="UP000191987"/>
    </source>
</evidence>
<dbReference type="GO" id="GO:0016747">
    <property type="term" value="F:acyltransferase activity, transferring groups other than amino-acyl groups"/>
    <property type="evidence" value="ECO:0007669"/>
    <property type="project" value="InterPro"/>
</dbReference>
<keyword evidence="2" id="KW-0808">Transferase</keyword>
<proteinExistence type="predicted"/>
<dbReference type="Gene3D" id="3.40.630.30">
    <property type="match status" value="1"/>
</dbReference>
<dbReference type="Pfam" id="PF13527">
    <property type="entry name" value="Acetyltransf_9"/>
    <property type="match status" value="1"/>
</dbReference>
<dbReference type="Proteomes" id="UP000191987">
    <property type="component" value="Unassembled WGS sequence"/>
</dbReference>
<evidence type="ECO:0000313" key="2">
    <source>
        <dbReference type="EMBL" id="CUX16614.1"/>
    </source>
</evidence>
<accession>A0A1S7P6Q4</accession>
<dbReference type="InterPro" id="IPR000182">
    <property type="entry name" value="GNAT_dom"/>
</dbReference>
<sequence>MIVRPERQGDEEAIGALTEAAFRDMPFSDQTEHLIVDRLRKAGALTISLVAEEAGDIVGHVAFSPATISGAEGRWFALGPISVSPERQSQGIGSQLVHEGLAMLERLGAAGCVLAGSPAYYGRLGFERFDGLHSNGIPDKYLLALRLHGGTPSGIVGFHPGFDGDNA</sequence>
<reference evidence="2 3" key="1">
    <citation type="submission" date="2016-01" db="EMBL/GenBank/DDBJ databases">
        <authorList>
            <person name="Oliw E.H."/>
        </authorList>
    </citation>
    <scope>NUCLEOTIDE SEQUENCE [LARGE SCALE GENOMIC DNA]</scope>
    <source>
        <strain evidence="2 3">Zutra 3-1</strain>
    </source>
</reference>
<dbReference type="SUPFAM" id="SSF55729">
    <property type="entry name" value="Acyl-CoA N-acyltransferases (Nat)"/>
    <property type="match status" value="1"/>
</dbReference>
<dbReference type="RefSeq" id="WP_080816803.1">
    <property type="nucleotide sequence ID" value="NZ_LT009748.1"/>
</dbReference>